<evidence type="ECO:0000313" key="3">
    <source>
        <dbReference type="EMBL" id="NYI11463.1"/>
    </source>
</evidence>
<protein>
    <submittedName>
        <fullName evidence="3">Phospholipid/cholesterol/gamma-HCH transport system substrate-binding protein</fullName>
    </submittedName>
</protein>
<evidence type="ECO:0000259" key="1">
    <source>
        <dbReference type="Pfam" id="PF02470"/>
    </source>
</evidence>
<dbReference type="Proteomes" id="UP000537326">
    <property type="component" value="Unassembled WGS sequence"/>
</dbReference>
<dbReference type="InterPro" id="IPR003399">
    <property type="entry name" value="Mce/MlaD"/>
</dbReference>
<name>A0A7Y9YFS9_9ACTN</name>
<feature type="domain" description="Mce/MlaD" evidence="1">
    <location>
        <begin position="39"/>
        <end position="112"/>
    </location>
</feature>
<dbReference type="PANTHER" id="PTHR33371">
    <property type="entry name" value="INTERMEMBRANE PHOSPHOLIPID TRANSPORT SYSTEM BINDING PROTEIN MLAD-RELATED"/>
    <property type="match status" value="1"/>
</dbReference>
<dbReference type="InterPro" id="IPR024516">
    <property type="entry name" value="Mce_C"/>
</dbReference>
<keyword evidence="4" id="KW-1185">Reference proteome</keyword>
<feature type="domain" description="Mammalian cell entry C-terminal" evidence="2">
    <location>
        <begin position="121"/>
        <end position="302"/>
    </location>
</feature>
<dbReference type="GO" id="GO:0005576">
    <property type="term" value="C:extracellular region"/>
    <property type="evidence" value="ECO:0007669"/>
    <property type="project" value="TreeGrafter"/>
</dbReference>
<evidence type="ECO:0000313" key="4">
    <source>
        <dbReference type="Proteomes" id="UP000537326"/>
    </source>
</evidence>
<dbReference type="EMBL" id="JACBZI010000001">
    <property type="protein sequence ID" value="NYI11463.1"/>
    <property type="molecule type" value="Genomic_DNA"/>
</dbReference>
<dbReference type="Pfam" id="PF11887">
    <property type="entry name" value="Mce4_CUP1"/>
    <property type="match status" value="1"/>
</dbReference>
<dbReference type="InterPro" id="IPR005693">
    <property type="entry name" value="Mce"/>
</dbReference>
<reference evidence="3 4" key="1">
    <citation type="submission" date="2020-07" db="EMBL/GenBank/DDBJ databases">
        <title>Sequencing the genomes of 1000 actinobacteria strains.</title>
        <authorList>
            <person name="Klenk H.-P."/>
        </authorList>
    </citation>
    <scope>NUCLEOTIDE SEQUENCE [LARGE SCALE GENOMIC DNA]</scope>
    <source>
        <strain evidence="3 4">DSM 18248</strain>
    </source>
</reference>
<dbReference type="InterPro" id="IPR052336">
    <property type="entry name" value="MlaD_Phospholipid_Transporter"/>
</dbReference>
<dbReference type="Pfam" id="PF02470">
    <property type="entry name" value="MlaD"/>
    <property type="match status" value="1"/>
</dbReference>
<organism evidence="3 4">
    <name type="scientific">Nocardioides marinus</name>
    <dbReference type="NCBI Taxonomy" id="374514"/>
    <lineage>
        <taxon>Bacteria</taxon>
        <taxon>Bacillati</taxon>
        <taxon>Actinomycetota</taxon>
        <taxon>Actinomycetes</taxon>
        <taxon>Propionibacteriales</taxon>
        <taxon>Nocardioidaceae</taxon>
        <taxon>Nocardioides</taxon>
    </lineage>
</organism>
<dbReference type="PRINTS" id="PR01782">
    <property type="entry name" value="MCEVIRFACTOR"/>
</dbReference>
<dbReference type="AlphaFoldDB" id="A0A7Y9YFS9"/>
<accession>A0A7Y9YFS9</accession>
<gene>
    <name evidence="3" type="ORF">BKA05_002978</name>
</gene>
<evidence type="ECO:0000259" key="2">
    <source>
        <dbReference type="Pfam" id="PF11887"/>
    </source>
</evidence>
<dbReference type="NCBIfam" id="TIGR00996">
    <property type="entry name" value="Mtu_fam_mce"/>
    <property type="match status" value="1"/>
</dbReference>
<comment type="caution">
    <text evidence="3">The sequence shown here is derived from an EMBL/GenBank/DDBJ whole genome shotgun (WGS) entry which is preliminary data.</text>
</comment>
<proteinExistence type="predicted"/>
<dbReference type="PANTHER" id="PTHR33371:SF18">
    <property type="entry name" value="MCE-FAMILY PROTEIN MCE3C"/>
    <property type="match status" value="1"/>
</dbReference>
<sequence length="328" mass="35207">MSAMRRRNLPLFGLVGIMALALMVGAGLSAGRINGLFGKREIVVELAHAAGLKTGDPVRISGVKVGTVKDLALTDEVVAVSLEVDDGVELGGATRAALKVETLLGTEYIALTSAGTGELEGGKVPIERTEVPFDLQAVLGGLTRRVQDIDTDVLATSFRAVTEVLNGASPQTRQALDGVASLSRVVSRRDQELQNLVRKSASVTRILADRSQTISALVRDAGAFLSVLEQRRLAIERLLDATQRLAQEITATVRATREDLGPALKELQTTVATLRRNKGDLEESVRLYAPLLRYYTTVLGNGRWFDAALFGLTPQVFPDPPQQDGADR</sequence>